<dbReference type="Pfam" id="PF05016">
    <property type="entry name" value="ParE_toxin"/>
    <property type="match status" value="1"/>
</dbReference>
<sequence>MYQIRLSRRAEKDLAAIPREHRIHIEQRLEEFAAHPEARHDVVKVRDSPKVAPRYRMRIGEYRATFFIFRDILLIEIITIGKKKNFDY</sequence>
<evidence type="ECO:0000256" key="1">
    <source>
        <dbReference type="ARBA" id="ARBA00022649"/>
    </source>
</evidence>
<organism evidence="2 3">
    <name type="scientific">Methanoregula boonei (strain DSM 21154 / JCM 14090 / 6A8)</name>
    <dbReference type="NCBI Taxonomy" id="456442"/>
    <lineage>
        <taxon>Archaea</taxon>
        <taxon>Methanobacteriati</taxon>
        <taxon>Methanobacteriota</taxon>
        <taxon>Stenosarchaea group</taxon>
        <taxon>Methanomicrobia</taxon>
        <taxon>Methanomicrobiales</taxon>
        <taxon>Methanoregulaceae</taxon>
        <taxon>Methanoregula</taxon>
    </lineage>
</organism>
<evidence type="ECO:0000313" key="3">
    <source>
        <dbReference type="Proteomes" id="UP000002408"/>
    </source>
</evidence>
<dbReference type="eggNOG" id="arCOG01663">
    <property type="taxonomic scope" value="Archaea"/>
</dbReference>
<dbReference type="OrthoDB" id="97626at2157"/>
<accession>A7I752</accession>
<dbReference type="RefSeq" id="WP_012106590.1">
    <property type="nucleotide sequence ID" value="NC_009712.1"/>
</dbReference>
<dbReference type="PANTHER" id="PTHR38813">
    <property type="match status" value="1"/>
</dbReference>
<name>A7I752_METB6</name>
<dbReference type="InterPro" id="IPR052747">
    <property type="entry name" value="TA_system_RelE_toxin"/>
</dbReference>
<proteinExistence type="predicted"/>
<keyword evidence="1" id="KW-1277">Toxin-antitoxin system</keyword>
<dbReference type="AlphaFoldDB" id="A7I752"/>
<dbReference type="KEGG" id="mbn:Mboo_1045"/>
<protein>
    <recommendedName>
        <fullName evidence="4">Plasmid stabilization system</fullName>
    </recommendedName>
</protein>
<dbReference type="HOGENOM" id="CLU_155761_3_0_2"/>
<dbReference type="InterPro" id="IPR007712">
    <property type="entry name" value="RelE/ParE_toxin"/>
</dbReference>
<dbReference type="GeneID" id="5410179"/>
<dbReference type="STRING" id="456442.Mboo_1045"/>
<dbReference type="SUPFAM" id="SSF143011">
    <property type="entry name" value="RelE-like"/>
    <property type="match status" value="1"/>
</dbReference>
<evidence type="ECO:0008006" key="4">
    <source>
        <dbReference type="Google" id="ProtNLM"/>
    </source>
</evidence>
<dbReference type="InterPro" id="IPR035093">
    <property type="entry name" value="RelE/ParE_toxin_dom_sf"/>
</dbReference>
<reference evidence="3" key="1">
    <citation type="journal article" date="2015" name="Microbiology">
        <title>Genome of Methanoregula boonei 6A8 reveals adaptations to oligotrophic peatland environments.</title>
        <authorList>
            <person name="Braeuer S."/>
            <person name="Cadillo-Quiroz H."/>
            <person name="Kyrpides N."/>
            <person name="Woyke T."/>
            <person name="Goodwin L."/>
            <person name="Detter C."/>
            <person name="Podell S."/>
            <person name="Yavitt J.B."/>
            <person name="Zinder S.H."/>
        </authorList>
    </citation>
    <scope>NUCLEOTIDE SEQUENCE [LARGE SCALE GENOMIC DNA]</scope>
    <source>
        <strain evidence="3">DSM 21154 / JCM 14090 / 6A8</strain>
    </source>
</reference>
<dbReference type="Proteomes" id="UP000002408">
    <property type="component" value="Chromosome"/>
</dbReference>
<evidence type="ECO:0000313" key="2">
    <source>
        <dbReference type="EMBL" id="ABS55563.1"/>
    </source>
</evidence>
<keyword evidence="3" id="KW-1185">Reference proteome</keyword>
<dbReference type="Gene3D" id="3.30.2310.20">
    <property type="entry name" value="RelE-like"/>
    <property type="match status" value="1"/>
</dbReference>
<dbReference type="EMBL" id="CP000780">
    <property type="protein sequence ID" value="ABS55563.1"/>
    <property type="molecule type" value="Genomic_DNA"/>
</dbReference>
<dbReference type="PANTHER" id="PTHR38813:SF1">
    <property type="entry name" value="TOXIN RELE1-RELATED"/>
    <property type="match status" value="1"/>
</dbReference>
<gene>
    <name evidence="2" type="ordered locus">Mboo_1045</name>
</gene>